<feature type="domain" description="HTH cro/C1-type" evidence="3">
    <location>
        <begin position="71"/>
        <end position="132"/>
    </location>
</feature>
<keyword evidence="2" id="KW-0472">Membrane</keyword>
<reference evidence="4" key="1">
    <citation type="journal article" date="2022" name="Front. Microbiol.">
        <title>New perspectives on an old grouping: The genomic and phenotypic variability of Oxalobacter formigenes and the implications for calcium oxalate stone prevention.</title>
        <authorList>
            <person name="Chmiel J.A."/>
            <person name="Carr C."/>
            <person name="Stuivenberg G.A."/>
            <person name="Venema R."/>
            <person name="Chanyi R.M."/>
            <person name="Al K.F."/>
            <person name="Giguere D."/>
            <person name="Say H."/>
            <person name="Akouris P.P."/>
            <person name="Dominguez Romero S.A."/>
            <person name="Kwong A."/>
            <person name="Tai V."/>
            <person name="Koval S.F."/>
            <person name="Razvi H."/>
            <person name="Bjazevic J."/>
            <person name="Burton J.P."/>
        </authorList>
    </citation>
    <scope>NUCLEOTIDE SEQUENCE</scope>
    <source>
        <strain evidence="4">WoOx3</strain>
    </source>
</reference>
<dbReference type="AlphaFoldDB" id="A0A9E9P350"/>
<keyword evidence="2" id="KW-1133">Transmembrane helix</keyword>
<evidence type="ECO:0000313" key="5">
    <source>
        <dbReference type="Proteomes" id="UP001156215"/>
    </source>
</evidence>
<dbReference type="SUPFAM" id="SSF47413">
    <property type="entry name" value="lambda repressor-like DNA-binding domains"/>
    <property type="match status" value="1"/>
</dbReference>
<accession>A0A9E9P350</accession>
<dbReference type="GO" id="GO:0003677">
    <property type="term" value="F:DNA binding"/>
    <property type="evidence" value="ECO:0007669"/>
    <property type="project" value="InterPro"/>
</dbReference>
<dbReference type="SMART" id="SM00530">
    <property type="entry name" value="HTH_XRE"/>
    <property type="match status" value="1"/>
</dbReference>
<evidence type="ECO:0000256" key="1">
    <source>
        <dbReference type="SAM" id="MobiDB-lite"/>
    </source>
</evidence>
<sequence length="389" mass="41952">MNIDEMKEEEKDAAESGANVSEEKNSNEPQVTSPADAQGSLNMDAEEKTSAGEEAEKAAEPVSEPLKPGAQLAVFRVAAGVDQEQVAASLKMTVRQVRELEADNYEALHGIAISRGFIRAYAKMLQVDPEPLVAMFKSEEPASKQLDQIPRQNTSERFMQSSQSFGKKRRFGKTGWFILIVIVLALAYAVHSMKWFSGGFSLKKKSEPVAEVKKQEASKSVSTVIDTPKVVISEPEKAPASAENAAGKDEKVPEADAAKKEGDKPAAEAASADAGKQNADKADSASPQQDKQEKAAEPQPEKAAEAAPAVPQNFLVVRFNGPSKVQVLKANGATLRQFDGKAGDVQKLEINEPVTVVAEKAANVQVEFREQPLVLKTARRSAEARVELK</sequence>
<keyword evidence="5" id="KW-1185">Reference proteome</keyword>
<feature type="compositionally biased region" description="Basic and acidic residues" evidence="1">
    <location>
        <begin position="1"/>
        <end position="14"/>
    </location>
</feature>
<dbReference type="EMBL" id="CP098242">
    <property type="protein sequence ID" value="WAW10632.1"/>
    <property type="molecule type" value="Genomic_DNA"/>
</dbReference>
<organism evidence="4 5">
    <name type="scientific">Oxalobacter vibrioformis</name>
    <dbReference type="NCBI Taxonomy" id="933080"/>
    <lineage>
        <taxon>Bacteria</taxon>
        <taxon>Pseudomonadati</taxon>
        <taxon>Pseudomonadota</taxon>
        <taxon>Betaproteobacteria</taxon>
        <taxon>Burkholderiales</taxon>
        <taxon>Oxalobacteraceae</taxon>
        <taxon>Oxalobacter</taxon>
    </lineage>
</organism>
<feature type="region of interest" description="Disordered" evidence="1">
    <location>
        <begin position="1"/>
        <end position="65"/>
    </location>
</feature>
<dbReference type="PANTHER" id="PTHR34475">
    <property type="match status" value="1"/>
</dbReference>
<dbReference type="InterPro" id="IPR001387">
    <property type="entry name" value="Cro/C1-type_HTH"/>
</dbReference>
<dbReference type="KEGG" id="ovb:NB640_02935"/>
<evidence type="ECO:0000256" key="2">
    <source>
        <dbReference type="SAM" id="Phobius"/>
    </source>
</evidence>
<dbReference type="InterPro" id="IPR010982">
    <property type="entry name" value="Lambda_DNA-bd_dom_sf"/>
</dbReference>
<gene>
    <name evidence="4" type="ORF">NB640_02935</name>
</gene>
<dbReference type="InterPro" id="IPR050400">
    <property type="entry name" value="Bact_Cytoskel_RodZ"/>
</dbReference>
<feature type="compositionally biased region" description="Polar residues" evidence="1">
    <location>
        <begin position="27"/>
        <end position="41"/>
    </location>
</feature>
<dbReference type="InterPro" id="IPR025194">
    <property type="entry name" value="RodZ-like_C"/>
</dbReference>
<protein>
    <submittedName>
        <fullName evidence="4">DUF4115 domain-containing protein</fullName>
    </submittedName>
</protein>
<dbReference type="Proteomes" id="UP001156215">
    <property type="component" value="Chromosome"/>
</dbReference>
<feature type="compositionally biased region" description="Basic and acidic residues" evidence="1">
    <location>
        <begin position="246"/>
        <end position="266"/>
    </location>
</feature>
<evidence type="ECO:0000313" key="4">
    <source>
        <dbReference type="EMBL" id="WAW10632.1"/>
    </source>
</evidence>
<feature type="compositionally biased region" description="Basic and acidic residues" evidence="1">
    <location>
        <begin position="290"/>
        <end position="304"/>
    </location>
</feature>
<dbReference type="PANTHER" id="PTHR34475:SF1">
    <property type="entry name" value="CYTOSKELETON PROTEIN RODZ"/>
    <property type="match status" value="1"/>
</dbReference>
<dbReference type="Pfam" id="PF13413">
    <property type="entry name" value="HTH_25"/>
    <property type="match status" value="1"/>
</dbReference>
<proteinExistence type="predicted"/>
<dbReference type="RefSeq" id="WP_269309659.1">
    <property type="nucleotide sequence ID" value="NZ_CP098242.1"/>
</dbReference>
<keyword evidence="2" id="KW-0812">Transmembrane</keyword>
<evidence type="ECO:0000259" key="3">
    <source>
        <dbReference type="SMART" id="SM00530"/>
    </source>
</evidence>
<name>A0A9E9P350_9BURK</name>
<feature type="transmembrane region" description="Helical" evidence="2">
    <location>
        <begin position="176"/>
        <end position="196"/>
    </location>
</feature>
<dbReference type="Gene3D" id="1.10.260.40">
    <property type="entry name" value="lambda repressor-like DNA-binding domains"/>
    <property type="match status" value="1"/>
</dbReference>
<feature type="region of interest" description="Disordered" evidence="1">
    <location>
        <begin position="232"/>
        <end position="311"/>
    </location>
</feature>
<dbReference type="Pfam" id="PF13464">
    <property type="entry name" value="RodZ_C"/>
    <property type="match status" value="1"/>
</dbReference>
<feature type="compositionally biased region" description="Basic and acidic residues" evidence="1">
    <location>
        <begin position="45"/>
        <end position="59"/>
    </location>
</feature>